<accession>X0WPX5</accession>
<protein>
    <recommendedName>
        <fullName evidence="5">Peptidase M50 domain-containing protein</fullName>
    </recommendedName>
</protein>
<keyword evidence="3" id="KW-1133">Transmembrane helix</keyword>
<name>X0WPX5_9ZZZZ</name>
<dbReference type="EMBL" id="BARS01032206">
    <property type="protein sequence ID" value="GAG26563.1"/>
    <property type="molecule type" value="Genomic_DNA"/>
</dbReference>
<feature type="domain" description="Peptidase M50" evidence="5">
    <location>
        <begin position="9"/>
        <end position="57"/>
    </location>
</feature>
<comment type="subcellular location">
    <subcellularLocation>
        <location evidence="1">Membrane</location>
        <topology evidence="1">Multi-pass membrane protein</topology>
    </subcellularLocation>
</comment>
<keyword evidence="4" id="KW-0472">Membrane</keyword>
<feature type="non-terminal residue" evidence="6">
    <location>
        <position position="57"/>
    </location>
</feature>
<dbReference type="InterPro" id="IPR008915">
    <property type="entry name" value="Peptidase_M50"/>
</dbReference>
<gene>
    <name evidence="6" type="ORF">S01H1_50015</name>
</gene>
<evidence type="ECO:0000259" key="5">
    <source>
        <dbReference type="Pfam" id="PF02163"/>
    </source>
</evidence>
<proteinExistence type="predicted"/>
<keyword evidence="2" id="KW-0812">Transmembrane</keyword>
<dbReference type="AlphaFoldDB" id="X0WPX5"/>
<reference evidence="6" key="1">
    <citation type="journal article" date="2014" name="Front. Microbiol.">
        <title>High frequency of phylogenetically diverse reductive dehalogenase-homologous genes in deep subseafloor sedimentary metagenomes.</title>
        <authorList>
            <person name="Kawai M."/>
            <person name="Futagami T."/>
            <person name="Toyoda A."/>
            <person name="Takaki Y."/>
            <person name="Nishi S."/>
            <person name="Hori S."/>
            <person name="Arai W."/>
            <person name="Tsubouchi T."/>
            <person name="Morono Y."/>
            <person name="Uchiyama I."/>
            <person name="Ito T."/>
            <person name="Fujiyama A."/>
            <person name="Inagaki F."/>
            <person name="Takami H."/>
        </authorList>
    </citation>
    <scope>NUCLEOTIDE SEQUENCE</scope>
    <source>
        <strain evidence="6">Expedition CK06-06</strain>
    </source>
</reference>
<evidence type="ECO:0000313" key="6">
    <source>
        <dbReference type="EMBL" id="GAG26563.1"/>
    </source>
</evidence>
<organism evidence="6">
    <name type="scientific">marine sediment metagenome</name>
    <dbReference type="NCBI Taxonomy" id="412755"/>
    <lineage>
        <taxon>unclassified sequences</taxon>
        <taxon>metagenomes</taxon>
        <taxon>ecological metagenomes</taxon>
    </lineage>
</organism>
<dbReference type="GO" id="GO:0016020">
    <property type="term" value="C:membrane"/>
    <property type="evidence" value="ECO:0007669"/>
    <property type="project" value="UniProtKB-SubCell"/>
</dbReference>
<evidence type="ECO:0000256" key="3">
    <source>
        <dbReference type="ARBA" id="ARBA00022989"/>
    </source>
</evidence>
<dbReference type="Pfam" id="PF02163">
    <property type="entry name" value="Peptidase_M50"/>
    <property type="match status" value="1"/>
</dbReference>
<evidence type="ECO:0000256" key="4">
    <source>
        <dbReference type="ARBA" id="ARBA00023136"/>
    </source>
</evidence>
<dbReference type="GO" id="GO:0006508">
    <property type="term" value="P:proteolysis"/>
    <property type="evidence" value="ECO:0007669"/>
    <property type="project" value="InterPro"/>
</dbReference>
<sequence length="57" mass="6232">MFLQAILPFAGILIGLIIAHEVGHFVVAKLTGVRVVEVGLGYPPRIWGKEFHGTIYS</sequence>
<evidence type="ECO:0000256" key="2">
    <source>
        <dbReference type="ARBA" id="ARBA00022692"/>
    </source>
</evidence>
<comment type="caution">
    <text evidence="6">The sequence shown here is derived from an EMBL/GenBank/DDBJ whole genome shotgun (WGS) entry which is preliminary data.</text>
</comment>
<evidence type="ECO:0000256" key="1">
    <source>
        <dbReference type="ARBA" id="ARBA00004141"/>
    </source>
</evidence>